<keyword evidence="1 2" id="KW-0597">Phosphoprotein</keyword>
<dbReference type="InterPro" id="IPR011006">
    <property type="entry name" value="CheY-like_superfamily"/>
</dbReference>
<comment type="caution">
    <text evidence="4">The sequence shown here is derived from an EMBL/GenBank/DDBJ whole genome shotgun (WGS) entry which is preliminary data.</text>
</comment>
<dbReference type="AlphaFoldDB" id="A0A832G6P7"/>
<dbReference type="PANTHER" id="PTHR44591">
    <property type="entry name" value="STRESS RESPONSE REGULATOR PROTEIN 1"/>
    <property type="match status" value="1"/>
</dbReference>
<dbReference type="Gene3D" id="3.40.50.2300">
    <property type="match status" value="1"/>
</dbReference>
<feature type="modified residue" description="4-aspartylphosphate" evidence="2">
    <location>
        <position position="55"/>
    </location>
</feature>
<organism evidence="4">
    <name type="scientific">Ignavibacterium album</name>
    <dbReference type="NCBI Taxonomy" id="591197"/>
    <lineage>
        <taxon>Bacteria</taxon>
        <taxon>Pseudomonadati</taxon>
        <taxon>Ignavibacteriota</taxon>
        <taxon>Ignavibacteria</taxon>
        <taxon>Ignavibacteriales</taxon>
        <taxon>Ignavibacteriaceae</taxon>
        <taxon>Ignavibacterium</taxon>
    </lineage>
</organism>
<dbReference type="GO" id="GO:0000160">
    <property type="term" value="P:phosphorelay signal transduction system"/>
    <property type="evidence" value="ECO:0007669"/>
    <property type="project" value="InterPro"/>
</dbReference>
<dbReference type="InterPro" id="IPR001789">
    <property type="entry name" value="Sig_transdc_resp-reg_receiver"/>
</dbReference>
<protein>
    <submittedName>
        <fullName evidence="4">Response regulator</fullName>
    </submittedName>
</protein>
<dbReference type="EMBL" id="DSVI01000007">
    <property type="protein sequence ID" value="HGT47711.1"/>
    <property type="molecule type" value="Genomic_DNA"/>
</dbReference>
<reference evidence="4" key="1">
    <citation type="journal article" date="2020" name="mSystems">
        <title>Genome- and Community-Level Interaction Insights into Carbon Utilization and Element Cycling Functions of Hydrothermarchaeota in Hydrothermal Sediment.</title>
        <authorList>
            <person name="Zhou Z."/>
            <person name="Liu Y."/>
            <person name="Xu W."/>
            <person name="Pan J."/>
            <person name="Luo Z.H."/>
            <person name="Li M."/>
        </authorList>
    </citation>
    <scope>NUCLEOTIDE SEQUENCE [LARGE SCALE GENOMIC DNA]</scope>
    <source>
        <strain evidence="4">SpSt-500</strain>
    </source>
</reference>
<accession>A0A832G6P7</accession>
<proteinExistence type="predicted"/>
<dbReference type="PANTHER" id="PTHR44591:SF3">
    <property type="entry name" value="RESPONSE REGULATORY DOMAIN-CONTAINING PROTEIN"/>
    <property type="match status" value="1"/>
</dbReference>
<dbReference type="InterPro" id="IPR050595">
    <property type="entry name" value="Bact_response_regulator"/>
</dbReference>
<dbReference type="Pfam" id="PF00072">
    <property type="entry name" value="Response_reg"/>
    <property type="match status" value="1"/>
</dbReference>
<evidence type="ECO:0000313" key="4">
    <source>
        <dbReference type="EMBL" id="HGT47711.1"/>
    </source>
</evidence>
<dbReference type="PROSITE" id="PS50110">
    <property type="entry name" value="RESPONSE_REGULATORY"/>
    <property type="match status" value="1"/>
</dbReference>
<name>A0A832G6P7_9BACT</name>
<feature type="domain" description="Response regulatory" evidence="3">
    <location>
        <begin position="4"/>
        <end position="122"/>
    </location>
</feature>
<evidence type="ECO:0000256" key="2">
    <source>
        <dbReference type="PROSITE-ProRule" id="PRU00169"/>
    </source>
</evidence>
<evidence type="ECO:0000256" key="1">
    <source>
        <dbReference type="ARBA" id="ARBA00022553"/>
    </source>
</evidence>
<dbReference type="SUPFAM" id="SSF52172">
    <property type="entry name" value="CheY-like"/>
    <property type="match status" value="1"/>
</dbReference>
<gene>
    <name evidence="4" type="ORF">ENS56_06730</name>
</gene>
<sequence length="129" mass="14728">MNLKFLVVDDSVTMRRIVINSLANLNYLDYVEATDGKDALAKLESDPEINFVITDWNMPEMSGLELVKAIRADERFSELPVLMVTTRGLKNDIIEALKARVNNYILKPFTPQVLREKIEQILSTTITEK</sequence>
<evidence type="ECO:0000259" key="3">
    <source>
        <dbReference type="PROSITE" id="PS50110"/>
    </source>
</evidence>
<dbReference type="SMART" id="SM00448">
    <property type="entry name" value="REC"/>
    <property type="match status" value="1"/>
</dbReference>